<dbReference type="GO" id="GO:0008320">
    <property type="term" value="F:protein transmembrane transporter activity"/>
    <property type="evidence" value="ECO:0007669"/>
    <property type="project" value="TreeGrafter"/>
</dbReference>
<evidence type="ECO:0000256" key="5">
    <source>
        <dbReference type="SAM" id="SignalP"/>
    </source>
</evidence>
<evidence type="ECO:0000313" key="9">
    <source>
        <dbReference type="Proteomes" id="UP000176944"/>
    </source>
</evidence>
<dbReference type="AlphaFoldDB" id="A0A1D9FYP0"/>
<feature type="region of interest" description="Disordered" evidence="4">
    <location>
        <begin position="86"/>
        <end position="149"/>
    </location>
</feature>
<keyword evidence="2" id="KW-0812">Transmembrane</keyword>
<sequence length="648" mass="71130">MFRFVAVVKSSSLLTFGALAVVSSLILEPLEAGAAVNHQGLVFVKDSSPQEPVPIPENLNKGDDQVLGSDTITNFNAIGINQLPSPPAPAKISQALPPNLPPGIDLPEDRLPERPPSLEPAPVPQPPQKLPPVDELLDPSTPSPDLPDEILEDIPRRIVIKRFNIIGSTVFSQEKLAEITDPFLNQLISFPALFKIRSEITELYDKEGYVNSGAYIPPQQLEDGVVTIEIIEGELEDIIVKGLSRLNPNYIKSRLAIATKKPLNVRRLLEALQMLRLDPLIANISAELSAGVEPGESLLEVTVTEADTFSTQIAIDNGRSPSVGSFRRRPQIREGNLLGLGDALEFNYTNTDGSDTFDVSYTLPINPRNGTLRFAYGTTASEVIEPPFDRIDIDSESRFYEITLRQPVFQTPTEEVAIGITGSRQESETSILNRPFALSAGADDEGRTRINAIRLFQEWTKRSEQQVLAARSQLSIGISSGDTTINRGGPDSNFFAWRGQGQWVRLLAPNTILLIRGDVQLADRGLVPLEKIGIGGLESVRGYRQDLILSDNGAFISAELRLPIIQNPDSGTLVQLTPFLDFGTGWNKSDDDAIDDNTIASIGLGLRWQQGDLLEANLGWGLQLVDVETRDRTLQEDGFYFSVIFRPF</sequence>
<dbReference type="GO" id="GO:0046819">
    <property type="term" value="P:protein secretion by the type V secretion system"/>
    <property type="evidence" value="ECO:0007669"/>
    <property type="project" value="TreeGrafter"/>
</dbReference>
<feature type="domain" description="Polypeptide-transport-associated ShlB-type" evidence="7">
    <location>
        <begin position="159"/>
        <end position="233"/>
    </location>
</feature>
<dbReference type="Pfam" id="PF08479">
    <property type="entry name" value="POTRA_2"/>
    <property type="match status" value="1"/>
</dbReference>
<keyword evidence="1" id="KW-1134">Transmembrane beta strand</keyword>
<proteinExistence type="predicted"/>
<keyword evidence="3" id="KW-0998">Cell outer membrane</keyword>
<feature type="compositionally biased region" description="Pro residues" evidence="4">
    <location>
        <begin position="114"/>
        <end position="130"/>
    </location>
</feature>
<feature type="compositionally biased region" description="Low complexity" evidence="4">
    <location>
        <begin position="131"/>
        <end position="140"/>
    </location>
</feature>
<dbReference type="GO" id="GO:0098046">
    <property type="term" value="C:type V protein secretion system complex"/>
    <property type="evidence" value="ECO:0007669"/>
    <property type="project" value="TreeGrafter"/>
</dbReference>
<name>A0A1D9FYP0_MOOP1</name>
<evidence type="ECO:0000256" key="1">
    <source>
        <dbReference type="ARBA" id="ARBA00022452"/>
    </source>
</evidence>
<accession>A0A1D9FYP0</accession>
<evidence type="ECO:0000256" key="2">
    <source>
        <dbReference type="ARBA" id="ARBA00022692"/>
    </source>
</evidence>
<dbReference type="InterPro" id="IPR051544">
    <property type="entry name" value="TPS_OM_transporter"/>
</dbReference>
<dbReference type="Gene3D" id="3.10.20.310">
    <property type="entry name" value="membrane protein fhac"/>
    <property type="match status" value="1"/>
</dbReference>
<dbReference type="EMBL" id="CP017708">
    <property type="protein sequence ID" value="AOY80405.1"/>
    <property type="molecule type" value="Genomic_DNA"/>
</dbReference>
<feature type="domain" description="Haemolysin activator HlyB C-terminal" evidence="6">
    <location>
        <begin position="295"/>
        <end position="607"/>
    </location>
</feature>
<evidence type="ECO:0000256" key="3">
    <source>
        <dbReference type="ARBA" id="ARBA00023237"/>
    </source>
</evidence>
<protein>
    <submittedName>
        <fullName evidence="8">ShlB/FhaC/HecB family hemolysin secretion/activation protein</fullName>
    </submittedName>
</protein>
<keyword evidence="5" id="KW-0732">Signal</keyword>
<evidence type="ECO:0000256" key="4">
    <source>
        <dbReference type="SAM" id="MobiDB-lite"/>
    </source>
</evidence>
<dbReference type="Proteomes" id="UP000176944">
    <property type="component" value="Chromosome"/>
</dbReference>
<feature type="signal peptide" evidence="5">
    <location>
        <begin position="1"/>
        <end position="20"/>
    </location>
</feature>
<evidence type="ECO:0000259" key="7">
    <source>
        <dbReference type="Pfam" id="PF08479"/>
    </source>
</evidence>
<evidence type="ECO:0000313" key="8">
    <source>
        <dbReference type="EMBL" id="AOY80405.1"/>
    </source>
</evidence>
<feature type="chain" id="PRO_5009441681" evidence="5">
    <location>
        <begin position="21"/>
        <end position="648"/>
    </location>
</feature>
<evidence type="ECO:0000259" key="6">
    <source>
        <dbReference type="Pfam" id="PF03865"/>
    </source>
</evidence>
<gene>
    <name evidence="8" type="ORF">BJP36_11260</name>
</gene>
<reference evidence="9" key="1">
    <citation type="submission" date="2016-10" db="EMBL/GenBank/DDBJ databases">
        <title>Comparative genomics uncovers the prolific and rare metabolic potential of the cyanobacterial genus Moorea.</title>
        <authorList>
            <person name="Leao T."/>
            <person name="Castelao G."/>
            <person name="Korobeynikov A."/>
            <person name="Monroe E.A."/>
            <person name="Podell S."/>
            <person name="Glukhov E."/>
            <person name="Allen E."/>
            <person name="Gerwick W.H."/>
            <person name="Gerwick L."/>
        </authorList>
    </citation>
    <scope>NUCLEOTIDE SEQUENCE [LARGE SCALE GENOMIC DNA]</scope>
    <source>
        <strain evidence="9">JHB</strain>
    </source>
</reference>
<dbReference type="InterPro" id="IPR005565">
    <property type="entry name" value="Hemolysn_activator_HlyB_C"/>
</dbReference>
<dbReference type="PANTHER" id="PTHR34597">
    <property type="entry name" value="SLR1661 PROTEIN"/>
    <property type="match status" value="1"/>
</dbReference>
<dbReference type="PANTHER" id="PTHR34597:SF3">
    <property type="entry name" value="OUTER MEMBRANE TRANSPORTER CDIB"/>
    <property type="match status" value="1"/>
</dbReference>
<organism evidence="8 9">
    <name type="scientific">Moorena producens (strain JHB)</name>
    <dbReference type="NCBI Taxonomy" id="1454205"/>
    <lineage>
        <taxon>Bacteria</taxon>
        <taxon>Bacillati</taxon>
        <taxon>Cyanobacteriota</taxon>
        <taxon>Cyanophyceae</taxon>
        <taxon>Coleofasciculales</taxon>
        <taxon>Coleofasciculaceae</taxon>
        <taxon>Moorena</taxon>
    </lineage>
</organism>
<dbReference type="InterPro" id="IPR013686">
    <property type="entry name" value="Polypept-transport_assoc_ShlB"/>
</dbReference>
<dbReference type="Gene3D" id="2.40.160.50">
    <property type="entry name" value="membrane protein fhac: a member of the omp85/tpsb transporter family"/>
    <property type="match status" value="1"/>
</dbReference>
<keyword evidence="1" id="KW-0472">Membrane</keyword>
<dbReference type="Pfam" id="PF03865">
    <property type="entry name" value="ShlB"/>
    <property type="match status" value="1"/>
</dbReference>